<protein>
    <submittedName>
        <fullName evidence="1">Uncharacterized protein</fullName>
    </submittedName>
</protein>
<keyword evidence="2" id="KW-1185">Reference proteome</keyword>
<dbReference type="Proteomes" id="UP001230328">
    <property type="component" value="Unassembled WGS sequence"/>
</dbReference>
<name>A0ABU0SGY0_9ACTN</name>
<evidence type="ECO:0000313" key="1">
    <source>
        <dbReference type="EMBL" id="MDQ1022692.1"/>
    </source>
</evidence>
<organism evidence="1 2">
    <name type="scientific">Streptomyces umbrinus</name>
    <dbReference type="NCBI Taxonomy" id="67370"/>
    <lineage>
        <taxon>Bacteria</taxon>
        <taxon>Bacillati</taxon>
        <taxon>Actinomycetota</taxon>
        <taxon>Actinomycetes</taxon>
        <taxon>Kitasatosporales</taxon>
        <taxon>Streptomycetaceae</taxon>
        <taxon>Streptomyces</taxon>
        <taxon>Streptomyces phaeochromogenes group</taxon>
    </lineage>
</organism>
<dbReference type="EMBL" id="JAUSZI010000002">
    <property type="protein sequence ID" value="MDQ1022692.1"/>
    <property type="molecule type" value="Genomic_DNA"/>
</dbReference>
<reference evidence="1 2" key="1">
    <citation type="submission" date="2023-07" db="EMBL/GenBank/DDBJ databases">
        <title>Comparative genomics of wheat-associated soil bacteria to identify genetic determinants of phenazine resistance.</title>
        <authorList>
            <person name="Mouncey N."/>
        </authorList>
    </citation>
    <scope>NUCLEOTIDE SEQUENCE [LARGE SCALE GENOMIC DNA]</scope>
    <source>
        <strain evidence="1 2">V2I4</strain>
    </source>
</reference>
<accession>A0ABU0SGY0</accession>
<proteinExistence type="predicted"/>
<dbReference type="RefSeq" id="WP_307517569.1">
    <property type="nucleotide sequence ID" value="NZ_JAUSZI010000002.1"/>
</dbReference>
<evidence type="ECO:0000313" key="2">
    <source>
        <dbReference type="Proteomes" id="UP001230328"/>
    </source>
</evidence>
<gene>
    <name evidence="1" type="ORF">QF035_000274</name>
</gene>
<sequence length="138" mass="16204">MTTPPSERTLTYAEDLRPEDVRALETFLNVQLGRVYEEVGETGETSFAIRALLRLVCDSAGLLYTLLAVERPERWQRAAIVREWQRLRSTAHEFNHREGYDHDRWWNQVRHFDTSDETAEQDRIRRFTAAGPYPETGH</sequence>
<comment type="caution">
    <text evidence="1">The sequence shown here is derived from an EMBL/GenBank/DDBJ whole genome shotgun (WGS) entry which is preliminary data.</text>
</comment>